<dbReference type="Gene3D" id="2.60.120.200">
    <property type="match status" value="1"/>
</dbReference>
<dbReference type="Pfam" id="PF17851">
    <property type="entry name" value="GH43_C2"/>
    <property type="match status" value="1"/>
</dbReference>
<protein>
    <recommendedName>
        <fullName evidence="1">Beta-xylosidase C-terminal Concanavalin A-like domain-containing protein</fullName>
    </recommendedName>
</protein>
<proteinExistence type="predicted"/>
<gene>
    <name evidence="2" type="ORF">GCM10023176_37590</name>
</gene>
<dbReference type="InterPro" id="IPR041542">
    <property type="entry name" value="GH43_C2"/>
</dbReference>
<dbReference type="InterPro" id="IPR013320">
    <property type="entry name" value="ConA-like_dom_sf"/>
</dbReference>
<organism evidence="2 3">
    <name type="scientific">Micromonospora coerulea</name>
    <dbReference type="NCBI Taxonomy" id="47856"/>
    <lineage>
        <taxon>Bacteria</taxon>
        <taxon>Bacillati</taxon>
        <taxon>Actinomycetota</taxon>
        <taxon>Actinomycetes</taxon>
        <taxon>Micromonosporales</taxon>
        <taxon>Micromonosporaceae</taxon>
        <taxon>Micromonospora</taxon>
    </lineage>
</organism>
<dbReference type="Proteomes" id="UP001500307">
    <property type="component" value="Unassembled WGS sequence"/>
</dbReference>
<evidence type="ECO:0000259" key="1">
    <source>
        <dbReference type="Pfam" id="PF17851"/>
    </source>
</evidence>
<feature type="domain" description="Beta-xylosidase C-terminal Concanavalin A-like" evidence="1">
    <location>
        <begin position="16"/>
        <end position="48"/>
    </location>
</feature>
<keyword evidence="3" id="KW-1185">Reference proteome</keyword>
<reference evidence="3" key="1">
    <citation type="journal article" date="2019" name="Int. J. Syst. Evol. Microbiol.">
        <title>The Global Catalogue of Microorganisms (GCM) 10K type strain sequencing project: providing services to taxonomists for standard genome sequencing and annotation.</title>
        <authorList>
            <consortium name="The Broad Institute Genomics Platform"/>
            <consortium name="The Broad Institute Genome Sequencing Center for Infectious Disease"/>
            <person name="Wu L."/>
            <person name="Ma J."/>
        </authorList>
    </citation>
    <scope>NUCLEOTIDE SEQUENCE [LARGE SCALE GENOMIC DNA]</scope>
    <source>
        <strain evidence="3">JCM 3175</strain>
    </source>
</reference>
<dbReference type="EMBL" id="BAABGU010000020">
    <property type="protein sequence ID" value="GAA4573169.1"/>
    <property type="molecule type" value="Genomic_DNA"/>
</dbReference>
<comment type="caution">
    <text evidence="2">The sequence shown here is derived from an EMBL/GenBank/DDBJ whole genome shotgun (WGS) entry which is preliminary data.</text>
</comment>
<accession>A0ABP8SP98</accession>
<name>A0ABP8SP98_9ACTN</name>
<evidence type="ECO:0000313" key="3">
    <source>
        <dbReference type="Proteomes" id="UP001500307"/>
    </source>
</evidence>
<evidence type="ECO:0000313" key="2">
    <source>
        <dbReference type="EMBL" id="GAA4573169.1"/>
    </source>
</evidence>
<sequence length="53" mass="5239">MVAMVGGTARGPLDGEATGWGFTGAFAGLWAQDIGADGGYADFDSATWRAGAG</sequence>
<dbReference type="SUPFAM" id="SSF49899">
    <property type="entry name" value="Concanavalin A-like lectins/glucanases"/>
    <property type="match status" value="1"/>
</dbReference>
<dbReference type="RefSeq" id="WP_346121274.1">
    <property type="nucleotide sequence ID" value="NZ_BAABGU010000020.1"/>
</dbReference>